<sequence length="135" mass="15162">MAYREYSPEELRQMQLEAAQRVREMQRQARERLEGSQQAYSSQSASPAPSRPAASYTRDEQPTRQHTSSPAPDYYQQPSQPATRHRMPSNDLFGLSGLMGIDGDRLTILLLTLLLSSQGQCSPGLMAALFWLMAD</sequence>
<feature type="compositionally biased region" description="Basic and acidic residues" evidence="1">
    <location>
        <begin position="20"/>
        <end position="34"/>
    </location>
</feature>
<feature type="region of interest" description="Disordered" evidence="1">
    <location>
        <begin position="20"/>
        <end position="94"/>
    </location>
</feature>
<feature type="compositionally biased region" description="Low complexity" evidence="1">
    <location>
        <begin position="36"/>
        <end position="55"/>
    </location>
</feature>
<evidence type="ECO:0000313" key="2">
    <source>
        <dbReference type="EMBL" id="HIT94934.1"/>
    </source>
</evidence>
<reference evidence="2" key="1">
    <citation type="submission" date="2020-10" db="EMBL/GenBank/DDBJ databases">
        <authorList>
            <person name="Gilroy R."/>
        </authorList>
    </citation>
    <scope>NUCLEOTIDE SEQUENCE</scope>
    <source>
        <strain evidence="2">ChiBcec7-5410</strain>
    </source>
</reference>
<evidence type="ECO:0000256" key="1">
    <source>
        <dbReference type="SAM" id="MobiDB-lite"/>
    </source>
</evidence>
<accession>A0A9D1H905</accession>
<protein>
    <submittedName>
        <fullName evidence="2">Uncharacterized protein</fullName>
    </submittedName>
</protein>
<comment type="caution">
    <text evidence="2">The sequence shown here is derived from an EMBL/GenBank/DDBJ whole genome shotgun (WGS) entry which is preliminary data.</text>
</comment>
<reference evidence="2" key="2">
    <citation type="journal article" date="2021" name="PeerJ">
        <title>Extensive microbial diversity within the chicken gut microbiome revealed by metagenomics and culture.</title>
        <authorList>
            <person name="Gilroy R."/>
            <person name="Ravi A."/>
            <person name="Getino M."/>
            <person name="Pursley I."/>
            <person name="Horton D.L."/>
            <person name="Alikhan N.F."/>
            <person name="Baker D."/>
            <person name="Gharbi K."/>
            <person name="Hall N."/>
            <person name="Watson M."/>
            <person name="Adriaenssens E.M."/>
            <person name="Foster-Nyarko E."/>
            <person name="Jarju S."/>
            <person name="Secka A."/>
            <person name="Antonio M."/>
            <person name="Oren A."/>
            <person name="Chaudhuri R.R."/>
            <person name="La Ragione R."/>
            <person name="Hildebrand F."/>
            <person name="Pallen M.J."/>
        </authorList>
    </citation>
    <scope>NUCLEOTIDE SEQUENCE</scope>
    <source>
        <strain evidence="2">ChiBcec7-5410</strain>
    </source>
</reference>
<evidence type="ECO:0000313" key="3">
    <source>
        <dbReference type="Proteomes" id="UP000824160"/>
    </source>
</evidence>
<proteinExistence type="predicted"/>
<organism evidence="2 3">
    <name type="scientific">Candidatus Faecivivens stercoripullorum</name>
    <dbReference type="NCBI Taxonomy" id="2840805"/>
    <lineage>
        <taxon>Bacteria</taxon>
        <taxon>Bacillati</taxon>
        <taxon>Bacillota</taxon>
        <taxon>Clostridia</taxon>
        <taxon>Eubacteriales</taxon>
        <taxon>Oscillospiraceae</taxon>
        <taxon>Oscillospiraceae incertae sedis</taxon>
        <taxon>Candidatus Faecivivens</taxon>
    </lineage>
</organism>
<gene>
    <name evidence="2" type="ORF">IAC43_07085</name>
</gene>
<name>A0A9D1H905_9FIRM</name>
<dbReference type="Proteomes" id="UP000824160">
    <property type="component" value="Unassembled WGS sequence"/>
</dbReference>
<dbReference type="EMBL" id="DVLW01000193">
    <property type="protein sequence ID" value="HIT94934.1"/>
    <property type="molecule type" value="Genomic_DNA"/>
</dbReference>
<feature type="compositionally biased region" description="Polar residues" evidence="1">
    <location>
        <begin position="64"/>
        <end position="82"/>
    </location>
</feature>
<dbReference type="AlphaFoldDB" id="A0A9D1H905"/>